<accession>A0A0A9F960</accession>
<reference evidence="2" key="2">
    <citation type="journal article" date="2015" name="Data Brief">
        <title>Shoot transcriptome of the giant reed, Arundo donax.</title>
        <authorList>
            <person name="Barrero R.A."/>
            <person name="Guerrero F.D."/>
            <person name="Moolhuijzen P."/>
            <person name="Goolsby J.A."/>
            <person name="Tidwell J."/>
            <person name="Bellgard S.E."/>
            <person name="Bellgard M.I."/>
        </authorList>
    </citation>
    <scope>NUCLEOTIDE SEQUENCE</scope>
    <source>
        <tissue evidence="2">Shoot tissue taken approximately 20 cm above the soil surface</tissue>
    </source>
</reference>
<dbReference type="EMBL" id="GBRH01189009">
    <property type="protein sequence ID" value="JAE08887.1"/>
    <property type="molecule type" value="Transcribed_RNA"/>
</dbReference>
<dbReference type="AlphaFoldDB" id="A0A0A9F960"/>
<sequence>MATTSVPRFVRSSRASTLPLRGTPVSSTTLSPPFPSSPSPAPAAVAAAGGGSTPYDGGLGGKKAKRAATVEVTAPI</sequence>
<feature type="region of interest" description="Disordered" evidence="1">
    <location>
        <begin position="1"/>
        <end position="65"/>
    </location>
</feature>
<evidence type="ECO:0000313" key="2">
    <source>
        <dbReference type="EMBL" id="JAE08887.1"/>
    </source>
</evidence>
<reference evidence="2" key="1">
    <citation type="submission" date="2014-09" db="EMBL/GenBank/DDBJ databases">
        <authorList>
            <person name="Magalhaes I.L.F."/>
            <person name="Oliveira U."/>
            <person name="Santos F.R."/>
            <person name="Vidigal T.H.D.A."/>
            <person name="Brescovit A.D."/>
            <person name="Santos A.J."/>
        </authorList>
    </citation>
    <scope>NUCLEOTIDE SEQUENCE</scope>
    <source>
        <tissue evidence="2">Shoot tissue taken approximately 20 cm above the soil surface</tissue>
    </source>
</reference>
<proteinExistence type="predicted"/>
<feature type="compositionally biased region" description="Low complexity" evidence="1">
    <location>
        <begin position="22"/>
        <end position="31"/>
    </location>
</feature>
<evidence type="ECO:0000256" key="1">
    <source>
        <dbReference type="SAM" id="MobiDB-lite"/>
    </source>
</evidence>
<name>A0A0A9F960_ARUDO</name>
<protein>
    <submittedName>
        <fullName evidence="2">Uncharacterized protein</fullName>
    </submittedName>
</protein>
<feature type="compositionally biased region" description="Gly residues" evidence="1">
    <location>
        <begin position="48"/>
        <end position="61"/>
    </location>
</feature>
<organism evidence="2">
    <name type="scientific">Arundo donax</name>
    <name type="common">Giant reed</name>
    <name type="synonym">Donax arundinaceus</name>
    <dbReference type="NCBI Taxonomy" id="35708"/>
    <lineage>
        <taxon>Eukaryota</taxon>
        <taxon>Viridiplantae</taxon>
        <taxon>Streptophyta</taxon>
        <taxon>Embryophyta</taxon>
        <taxon>Tracheophyta</taxon>
        <taxon>Spermatophyta</taxon>
        <taxon>Magnoliopsida</taxon>
        <taxon>Liliopsida</taxon>
        <taxon>Poales</taxon>
        <taxon>Poaceae</taxon>
        <taxon>PACMAD clade</taxon>
        <taxon>Arundinoideae</taxon>
        <taxon>Arundineae</taxon>
        <taxon>Arundo</taxon>
    </lineage>
</organism>
<feature type="compositionally biased region" description="Pro residues" evidence="1">
    <location>
        <begin position="32"/>
        <end position="41"/>
    </location>
</feature>